<evidence type="ECO:0000313" key="5">
    <source>
        <dbReference type="EMBL" id="MCR9016484.1"/>
    </source>
</evidence>
<feature type="domain" description="Fibronectin type-III" evidence="4">
    <location>
        <begin position="1775"/>
        <end position="1870"/>
    </location>
</feature>
<dbReference type="SMART" id="SM00635">
    <property type="entry name" value="BID_2"/>
    <property type="match status" value="2"/>
</dbReference>
<feature type="domain" description="Fibronectin type-III" evidence="4">
    <location>
        <begin position="1481"/>
        <end position="1576"/>
    </location>
</feature>
<comment type="caution">
    <text evidence="5">The sequence shown here is derived from an EMBL/GenBank/DDBJ whole genome shotgun (WGS) entry which is preliminary data.</text>
</comment>
<organism evidence="5 6">
    <name type="scientific">Aquiflexum gelatinilyticum</name>
    <dbReference type="NCBI Taxonomy" id="2961943"/>
    <lineage>
        <taxon>Bacteria</taxon>
        <taxon>Pseudomonadati</taxon>
        <taxon>Bacteroidota</taxon>
        <taxon>Cytophagia</taxon>
        <taxon>Cytophagales</taxon>
        <taxon>Cyclobacteriaceae</taxon>
        <taxon>Aquiflexum</taxon>
    </lineage>
</organism>
<feature type="domain" description="Fibronectin type-III" evidence="4">
    <location>
        <begin position="1871"/>
        <end position="1965"/>
    </location>
</feature>
<evidence type="ECO:0000256" key="2">
    <source>
        <dbReference type="ARBA" id="ARBA00023180"/>
    </source>
</evidence>
<dbReference type="Pfam" id="PF25788">
    <property type="entry name" value="Ig_Rha78A_N"/>
    <property type="match status" value="1"/>
</dbReference>
<dbReference type="Proteomes" id="UP001142175">
    <property type="component" value="Unassembled WGS sequence"/>
</dbReference>
<dbReference type="Gene3D" id="2.160.20.10">
    <property type="entry name" value="Single-stranded right-handed beta-helix, Pectin lyase-like"/>
    <property type="match status" value="1"/>
</dbReference>
<dbReference type="Pfam" id="PF18962">
    <property type="entry name" value="Por_Secre_tail"/>
    <property type="match status" value="1"/>
</dbReference>
<keyword evidence="3" id="KW-0732">Signal</keyword>
<dbReference type="SUPFAM" id="SSF49265">
    <property type="entry name" value="Fibronectin type III"/>
    <property type="match status" value="7"/>
</dbReference>
<evidence type="ECO:0000259" key="4">
    <source>
        <dbReference type="PROSITE" id="PS50853"/>
    </source>
</evidence>
<dbReference type="PANTHER" id="PTHR42970:SF1">
    <property type="entry name" value="PECTATE LYASE C-RELATED"/>
    <property type="match status" value="1"/>
</dbReference>
<dbReference type="PROSITE" id="PS50853">
    <property type="entry name" value="FN3"/>
    <property type="match status" value="12"/>
</dbReference>
<keyword evidence="6" id="KW-1185">Reference proteome</keyword>
<feature type="domain" description="Fibronectin type-III" evidence="4">
    <location>
        <begin position="1579"/>
        <end position="1674"/>
    </location>
</feature>
<feature type="domain" description="Fibronectin type-III" evidence="4">
    <location>
        <begin position="1285"/>
        <end position="1380"/>
    </location>
</feature>
<feature type="domain" description="Fibronectin type-III" evidence="4">
    <location>
        <begin position="1383"/>
        <end position="1478"/>
    </location>
</feature>
<dbReference type="CDD" id="cd00063">
    <property type="entry name" value="FN3"/>
    <property type="match status" value="12"/>
</dbReference>
<evidence type="ECO:0000256" key="1">
    <source>
        <dbReference type="ARBA" id="ARBA00022723"/>
    </source>
</evidence>
<keyword evidence="1" id="KW-0479">Metal-binding</keyword>
<reference evidence="5" key="1">
    <citation type="submission" date="2022-08" db="EMBL/GenBank/DDBJ databases">
        <authorList>
            <person name="Zhang D."/>
        </authorList>
    </citation>
    <scope>NUCLEOTIDE SEQUENCE</scope>
    <source>
        <strain evidence="5">XJ19-11</strain>
    </source>
</reference>
<dbReference type="InterPro" id="IPR052063">
    <property type="entry name" value="Polysaccharide_Lyase_1"/>
</dbReference>
<dbReference type="Pfam" id="PF02368">
    <property type="entry name" value="Big_2"/>
    <property type="match status" value="2"/>
</dbReference>
<dbReference type="InterPro" id="IPR026444">
    <property type="entry name" value="Secre_tail"/>
</dbReference>
<dbReference type="SUPFAM" id="SSF51126">
    <property type="entry name" value="Pectin lyase-like"/>
    <property type="match status" value="1"/>
</dbReference>
<dbReference type="GO" id="GO:0046872">
    <property type="term" value="F:metal ion binding"/>
    <property type="evidence" value="ECO:0007669"/>
    <property type="project" value="UniProtKB-KW"/>
</dbReference>
<proteinExistence type="predicted"/>
<dbReference type="PANTHER" id="PTHR42970">
    <property type="entry name" value="PECTATE LYASE C-RELATED"/>
    <property type="match status" value="1"/>
</dbReference>
<dbReference type="SMART" id="SM00060">
    <property type="entry name" value="FN3"/>
    <property type="match status" value="13"/>
</dbReference>
<dbReference type="InterPro" id="IPR011050">
    <property type="entry name" value="Pectin_lyase_fold/virulence"/>
</dbReference>
<dbReference type="InterPro" id="IPR008964">
    <property type="entry name" value="Invasin/intimin_cell_adhesion"/>
</dbReference>
<dbReference type="Pfam" id="PF00041">
    <property type="entry name" value="fn3"/>
    <property type="match status" value="4"/>
</dbReference>
<feature type="chain" id="PRO_5040802004" evidence="3">
    <location>
        <begin position="20"/>
        <end position="2251"/>
    </location>
</feature>
<dbReference type="EMBL" id="JANSUY010000015">
    <property type="protein sequence ID" value="MCR9016484.1"/>
    <property type="molecule type" value="Genomic_DNA"/>
</dbReference>
<feature type="domain" description="Fibronectin type-III" evidence="4">
    <location>
        <begin position="577"/>
        <end position="667"/>
    </location>
</feature>
<evidence type="ECO:0000313" key="6">
    <source>
        <dbReference type="Proteomes" id="UP001142175"/>
    </source>
</evidence>
<dbReference type="RefSeq" id="WP_258424329.1">
    <property type="nucleotide sequence ID" value="NZ_JANSUY010000015.1"/>
</dbReference>
<evidence type="ECO:0000256" key="3">
    <source>
        <dbReference type="SAM" id="SignalP"/>
    </source>
</evidence>
<sequence>MKFSFIWITLWLFAQIAFAQNTTIPAFPGAEGFGKYTSGGRSGKVYIVTNLNDSGPGSLRWALEAIGPRIIVFEVSGTIYLESSINVRNPNVTIAGQSAPGEGITVANYWLNFANMHNIIVRFIRFRPGDMSGKENQAAYGIYMDNAIFDHCTFSWSTDEVATFYKVKNFTMQWSIISEALNNSVHSKGLHGYGSITGGKDVSWHHNLIAHATERMTMFDHTGLYNSLQEIQDWRGIVDFRNNVIYNWHSRASSNGAEGSFNLINNYYKKGPAAEGNRVDFILNPQRTGNGSSYSYGKFFVKGNLLEGNPAINFDNWNGVRLENAELHNEFINQVKVTTPFTISSDIYKFEESAQESYQKVLDFAGASLYRDPVDLRIINETRTGTFTYKGSNGSTGGIIDSQKDVGGWPVLKSLPAPKDTDRDGMPDVWEAENGLNPNLADHNGYKLSSSYTNIEVYINGLVKHISEPDAVVAPSTPQLESPLNNAVGIAKTTPLKWKSASNAQSYQIQVSKTQDFGTLVTNVENLTSLQYAVPNLEDNTQYYWRVRAKNNTGTSSWSSVWNFKTLQPLSVPEIPKPINPSNGSKDLPNTLLLEWSKVTGAQTYRVQVAKDATFSSMVYDIYNLTGQNIEVKNLEPGSSFAWRVRATNEAGSSNFSEAWTFSTQVNTTTEVISVTGVTLNPTKASIEISKSLQINATVLPSNASNKTVSWISSNPSIASVSPSGLVTGIKSGTALITASSQDGNFTSTSEITVATNVPMGISGFTLVNADSDSDIGSISDGNHLDINEIEGLNLNIRVNTNPGLVGSVALSLTGPVNANITENVAPYALFGDNRGNYNGKLLQAGEYTLEAVPYPEPNLGGTKGNPMTVKFTIGEKISAPASPKLSSPLDNSTGLSTTLKLAWNAVANADSYGIEVSKNPDFSSLVINNNSLKTNEFTVSGLQEDTTYFWRVRATNSSGSSPYSTVWTFRTIKPIVVPAVPTLLSPSDGAKDLSLSLSLQWNAVTGAKTYRVQVSKESNFATLFLDNTSVTTNSLQVNNLEEGLTYYWRVSSTNEAGNSSFSSAWNFTTKPPTNEVIPVTGISIDPTKADLEVSKTLQLSATVLPINANNKTVSFTSSNSSIASVSPTGLVTGIKSGAALITATSEDGNFTAISEITVSSPAALGIAQFTLVNADSDTDILELTNGSILDINQVLGLNLNIRVNTNPETVGSVAISISGPVSATITENVAPYALFGDSNGNYNGRILPEGSYSLEAVPYSEPNFGGIKGTPLSIQFSIAEKILAPAIPTLSSPADNTTGLATSIILTWNPVANAETYAIELSKNPDFSSLVVNNNSLKTNEFTVSGLQEDTSYYWRVKATNSAGSSPYSTVWTFRTVKPIVVPAVPTLLSPSNGAKDLSLSPSLLWNSVTGAKTYRIQISKESSFGTILIDNATLTGNTFQANNLEEGVTYYWRVNAANEAGNSIFSSAWSFQTKISLKAPVAPTLINPSDKSTDLATTLKLSWSAVANAETYTIELSKNPDFSSLVANNNSLKTNEFTVSGLQEDTSYYWRVRATNSAGSSPYSTVWTFKTIKPLLTPEVPTLLSPLDGAKDVSTNTSLQWNAVTDAKTYRIQISKESSFGTILIDNATLTGNTFQVNSLEEGVTYYWRVNAANEAGISNFSSAWSFQTKISIIAPVAPTLINPSDKSTGLATTLKLSWSTVTGAEGYTLELSKNADFSSLINSNSGLTANEFVLSGLEEGSQYYWRVKASNSAGSSPYSQVWSFTTKEKINPPASPTLLGPNHESVSLTGKITFTWTKSEGSMSYGIQISKSQDFTMKQVDITGIQTESIDISDLENGVTYYWRVYASNEGGNSGFSEIWKFETLALPDVPVLFSPSNGKKDLGLNSTLLWESTLGAVTYRLQVSKTKDFSQNLIDQSNISETSFTLENLEEGIIYYWRVRASNAAGNSAFSSTWEFTTEKPLKAPTAPILLSPSSGTLMNFEEVVLGWKTVIDAERYQVQVSKYSNFSQAIVFDNNTVSTDQVPVDGLEPNEVYFWRVRAINIVGTSPYSSVWNFITLPLPDLDSPLLVSPTKGAEVDTASVEFEWETVTDAEFYELQLALDSTFTNQVIRFSQILETKFRVDSLEIGKSYYWKVIANGKRPSSESEIWKFTINEDGDLIKANISPVTIKTYPNPFKDKITLEFSRPIEGEVFIHIFDNKGLSVFEEKVDGIDENLIIIIPPGLPSGMYVIKIQGFGVLESKKVLKK</sequence>
<feature type="domain" description="Fibronectin type-III" evidence="4">
    <location>
        <begin position="1677"/>
        <end position="1772"/>
    </location>
</feature>
<feature type="domain" description="Fibronectin type-III" evidence="4">
    <location>
        <begin position="981"/>
        <end position="1073"/>
    </location>
</feature>
<feature type="domain" description="Fibronectin type-III" evidence="4">
    <location>
        <begin position="880"/>
        <end position="975"/>
    </location>
</feature>
<dbReference type="InterPro" id="IPR012334">
    <property type="entry name" value="Pectin_lyas_fold"/>
</dbReference>
<dbReference type="Gene3D" id="2.60.40.10">
    <property type="entry name" value="Immunoglobulins"/>
    <property type="match status" value="13"/>
</dbReference>
<name>A0A9X2PBE5_9BACT</name>
<feature type="domain" description="Fibronectin type-III" evidence="4">
    <location>
        <begin position="474"/>
        <end position="569"/>
    </location>
</feature>
<dbReference type="Gene3D" id="2.60.40.1080">
    <property type="match status" value="2"/>
</dbReference>
<dbReference type="SUPFAM" id="SSF49373">
    <property type="entry name" value="Invasin/intimin cell-adhesion fragments"/>
    <property type="match status" value="2"/>
</dbReference>
<feature type="domain" description="Fibronectin type-III" evidence="4">
    <location>
        <begin position="1968"/>
        <end position="2064"/>
    </location>
</feature>
<dbReference type="InterPro" id="IPR003343">
    <property type="entry name" value="Big_2"/>
</dbReference>
<accession>A0A9X2PBE5</accession>
<feature type="signal peptide" evidence="3">
    <location>
        <begin position="1"/>
        <end position="19"/>
    </location>
</feature>
<dbReference type="InterPro" id="IPR013783">
    <property type="entry name" value="Ig-like_fold"/>
</dbReference>
<gene>
    <name evidence="5" type="ORF">NU887_15685</name>
</gene>
<protein>
    <submittedName>
        <fullName evidence="5">Fibronectin type III domain-containing protein</fullName>
    </submittedName>
</protein>
<dbReference type="NCBIfam" id="TIGR04183">
    <property type="entry name" value="Por_Secre_tail"/>
    <property type="match status" value="1"/>
</dbReference>
<keyword evidence="2" id="KW-0325">Glycoprotein</keyword>
<dbReference type="InterPro" id="IPR003961">
    <property type="entry name" value="FN3_dom"/>
</dbReference>
<dbReference type="InterPro" id="IPR036116">
    <property type="entry name" value="FN3_sf"/>
</dbReference>